<dbReference type="EMBL" id="HBGY01028672">
    <property type="protein sequence ID" value="CAD9604231.1"/>
    <property type="molecule type" value="Transcribed_RNA"/>
</dbReference>
<organism evidence="1">
    <name type="scientific">Leptocylindrus danicus</name>
    <dbReference type="NCBI Taxonomy" id="163516"/>
    <lineage>
        <taxon>Eukaryota</taxon>
        <taxon>Sar</taxon>
        <taxon>Stramenopiles</taxon>
        <taxon>Ochrophyta</taxon>
        <taxon>Bacillariophyta</taxon>
        <taxon>Coscinodiscophyceae</taxon>
        <taxon>Chaetocerotophycidae</taxon>
        <taxon>Leptocylindrales</taxon>
        <taxon>Leptocylindraceae</taxon>
        <taxon>Leptocylindrus</taxon>
    </lineage>
</organism>
<sequence>MSAFIFMRFGLGAGRVIRLVSEEIYIHPHYGNVAGIDPLNNSPTEGHHDCEVDDFELVLGCNVDGPLVGKIASTNMSRIQGSPQDSENFCDDFFSSNNEYY</sequence>
<accession>A0A7S2LFE6</accession>
<dbReference type="AlphaFoldDB" id="A0A7S2LFE6"/>
<protein>
    <submittedName>
        <fullName evidence="1">Uncharacterized protein</fullName>
    </submittedName>
</protein>
<evidence type="ECO:0000313" key="1">
    <source>
        <dbReference type="EMBL" id="CAD9604231.1"/>
    </source>
</evidence>
<gene>
    <name evidence="1" type="ORF">LDAN0321_LOCUS17723</name>
</gene>
<reference evidence="1" key="1">
    <citation type="submission" date="2021-01" db="EMBL/GenBank/DDBJ databases">
        <authorList>
            <person name="Corre E."/>
            <person name="Pelletier E."/>
            <person name="Niang G."/>
            <person name="Scheremetjew M."/>
            <person name="Finn R."/>
            <person name="Kale V."/>
            <person name="Holt S."/>
            <person name="Cochrane G."/>
            <person name="Meng A."/>
            <person name="Brown T."/>
            <person name="Cohen L."/>
        </authorList>
    </citation>
    <scope>NUCLEOTIDE SEQUENCE</scope>
    <source>
        <strain evidence="1">B650</strain>
    </source>
</reference>
<proteinExistence type="predicted"/>
<name>A0A7S2LFE6_9STRA</name>